<keyword evidence="1" id="KW-0472">Membrane</keyword>
<evidence type="ECO:0000256" key="1">
    <source>
        <dbReference type="SAM" id="Phobius"/>
    </source>
</evidence>
<dbReference type="AlphaFoldDB" id="A0AA39H9Y4"/>
<keyword evidence="3" id="KW-1185">Reference proteome</keyword>
<reference evidence="2" key="1">
    <citation type="submission" date="2023-06" db="EMBL/GenBank/DDBJ databases">
        <title>Genomic analysis of the entomopathogenic nematode Steinernema hermaphroditum.</title>
        <authorList>
            <person name="Schwarz E.M."/>
            <person name="Heppert J.K."/>
            <person name="Baniya A."/>
            <person name="Schwartz H.T."/>
            <person name="Tan C.-H."/>
            <person name="Antoshechkin I."/>
            <person name="Sternberg P.W."/>
            <person name="Goodrich-Blair H."/>
            <person name="Dillman A.R."/>
        </authorList>
    </citation>
    <scope>NUCLEOTIDE SEQUENCE</scope>
    <source>
        <strain evidence="2">PS9179</strain>
        <tissue evidence="2">Whole animal</tissue>
    </source>
</reference>
<keyword evidence="1" id="KW-0812">Transmembrane</keyword>
<comment type="caution">
    <text evidence="2">The sequence shown here is derived from an EMBL/GenBank/DDBJ whole genome shotgun (WGS) entry which is preliminary data.</text>
</comment>
<evidence type="ECO:0000313" key="3">
    <source>
        <dbReference type="Proteomes" id="UP001175271"/>
    </source>
</evidence>
<sequence length="75" mass="8509">MSLDDLKKFLSFLFTGLTCFVAIPFFYIVIFKSPPSIRVYRNTILNLAIWSCSLLRCHTILPGDTLLCDSLSKSC</sequence>
<accession>A0AA39H9Y4</accession>
<dbReference type="EMBL" id="JAUCMV010000004">
    <property type="protein sequence ID" value="KAK0400602.1"/>
    <property type="molecule type" value="Genomic_DNA"/>
</dbReference>
<proteinExistence type="predicted"/>
<gene>
    <name evidence="2" type="ORF">QR680_015340</name>
</gene>
<feature type="transmembrane region" description="Helical" evidence="1">
    <location>
        <begin position="12"/>
        <end position="31"/>
    </location>
</feature>
<dbReference type="Proteomes" id="UP001175271">
    <property type="component" value="Unassembled WGS sequence"/>
</dbReference>
<name>A0AA39H9Y4_9BILA</name>
<evidence type="ECO:0000313" key="2">
    <source>
        <dbReference type="EMBL" id="KAK0400602.1"/>
    </source>
</evidence>
<keyword evidence="1" id="KW-1133">Transmembrane helix</keyword>
<protein>
    <submittedName>
        <fullName evidence="2">Uncharacterized protein</fullName>
    </submittedName>
</protein>
<organism evidence="2 3">
    <name type="scientific">Steinernema hermaphroditum</name>
    <dbReference type="NCBI Taxonomy" id="289476"/>
    <lineage>
        <taxon>Eukaryota</taxon>
        <taxon>Metazoa</taxon>
        <taxon>Ecdysozoa</taxon>
        <taxon>Nematoda</taxon>
        <taxon>Chromadorea</taxon>
        <taxon>Rhabditida</taxon>
        <taxon>Tylenchina</taxon>
        <taxon>Panagrolaimomorpha</taxon>
        <taxon>Strongyloidoidea</taxon>
        <taxon>Steinernematidae</taxon>
        <taxon>Steinernema</taxon>
    </lineage>
</organism>